<dbReference type="Proteomes" id="UP000199702">
    <property type="component" value="Unassembled WGS sequence"/>
</dbReference>
<dbReference type="AlphaFoldDB" id="A0A1H6S4E1"/>
<sequence length="845" mass="99822">MKNNCVVVYLQHSYLYFMALPNSHFQDFPIEFKEINPEDFPFFQVDEKTIIEPDNRGYIDKQLQSNIKLGDKNTVVINAAVGQGKTYSIIEIAKRYYLDRSQEYLVFIASPFVSLVEQYCNDIVCEQIPKEKIYRYESIGQESISYIDKKIHIITVNGLLGNPGEDAFINSQAKRKYLNDLAKHCNDKNKKVVFIYDEIHDAIHNFKEEFIFNLWKWKSVIHKNFIISATFNEASKIVIEYLAELTDKKIQIIESKRNRIPKNQSALYLHYNPAKYFRHDNEQIRAVVEDVLERGKQVDILSYSKNLADDIVNPKNDGIGRELYKYYTKIQNCTSDLNSNQRIGKLDVANRFSKTDCNVGTNFKTGVSITKSNHAFIIIMPQRGEGMPFKNLNGIFSNGIISVIQALARQRKKGGEIHIILPPPESFDYLTLPFNDELKLEFAKFYEIIKDHSVTKELVKYIPLNNQNEILKEFYEEEYKGNLLNEIEEVENSERNNLVRLIFPEFKLFQLDYGEDYLANNFKFFGKDLSAYITYCAITNQFINCNLKGVTYKPIIVFKENKIQKRLQHFYKMYMDADTYQMLYRNNSDLGFYFEFRNNLFKNYRLKLNVNDDKYDTIKEYKNRNFEVQLIGFIQRILYPNYSFSASSRGFRDYEFSRKDYFLFSIAHAERLDLDEFTSDEYTSKRINAFRTLNYFRNKMIQGIQTSSSLTRGDYRYVFATPPSGFVNEHEKIRFESMIDYFVTQDRLTKNNIFEFKQRFKPTHTFKQKVKSFYTKLIEDFFETENYKKSTPPRRVVKVINSIHELPNQEEVLDFVSPADILFSDEYLEYNSYEIVDGKLIHTPI</sequence>
<dbReference type="EMBL" id="FNYA01000002">
    <property type="protein sequence ID" value="SEI62759.1"/>
    <property type="molecule type" value="Genomic_DNA"/>
</dbReference>
<accession>A0A1H6S4E1</accession>
<dbReference type="Gene3D" id="3.40.50.300">
    <property type="entry name" value="P-loop containing nucleotide triphosphate hydrolases"/>
    <property type="match status" value="1"/>
</dbReference>
<feature type="domain" description="Helicase/UvrB N-terminal" evidence="1">
    <location>
        <begin position="66"/>
        <end position="223"/>
    </location>
</feature>
<protein>
    <submittedName>
        <fullName evidence="2">Type III restriction enzyme, res subunit</fullName>
    </submittedName>
</protein>
<organism evidence="2 3">
    <name type="scientific">Flavobacterium terrigena</name>
    <dbReference type="NCBI Taxonomy" id="402734"/>
    <lineage>
        <taxon>Bacteria</taxon>
        <taxon>Pseudomonadati</taxon>
        <taxon>Bacteroidota</taxon>
        <taxon>Flavobacteriia</taxon>
        <taxon>Flavobacteriales</taxon>
        <taxon>Flavobacteriaceae</taxon>
        <taxon>Flavobacterium</taxon>
    </lineage>
</organism>
<proteinExistence type="predicted"/>
<dbReference type="Pfam" id="PF04851">
    <property type="entry name" value="ResIII"/>
    <property type="match status" value="1"/>
</dbReference>
<dbReference type="GO" id="GO:0005524">
    <property type="term" value="F:ATP binding"/>
    <property type="evidence" value="ECO:0007669"/>
    <property type="project" value="InterPro"/>
</dbReference>
<reference evidence="3" key="1">
    <citation type="submission" date="2016-10" db="EMBL/GenBank/DDBJ databases">
        <authorList>
            <person name="Varghese N."/>
            <person name="Submissions S."/>
        </authorList>
    </citation>
    <scope>NUCLEOTIDE SEQUENCE [LARGE SCALE GENOMIC DNA]</scope>
    <source>
        <strain evidence="3">DSM 17934</strain>
    </source>
</reference>
<evidence type="ECO:0000259" key="1">
    <source>
        <dbReference type="Pfam" id="PF04851"/>
    </source>
</evidence>
<dbReference type="GO" id="GO:0016787">
    <property type="term" value="F:hydrolase activity"/>
    <property type="evidence" value="ECO:0007669"/>
    <property type="project" value="InterPro"/>
</dbReference>
<dbReference type="STRING" id="402734.SAMN05660918_1201"/>
<evidence type="ECO:0000313" key="2">
    <source>
        <dbReference type="EMBL" id="SEI62759.1"/>
    </source>
</evidence>
<dbReference type="SUPFAM" id="SSF52540">
    <property type="entry name" value="P-loop containing nucleoside triphosphate hydrolases"/>
    <property type="match status" value="1"/>
</dbReference>
<name>A0A1H6S4E1_9FLAO</name>
<dbReference type="InterPro" id="IPR027417">
    <property type="entry name" value="P-loop_NTPase"/>
</dbReference>
<keyword evidence="3" id="KW-1185">Reference proteome</keyword>
<gene>
    <name evidence="2" type="ORF">SAMN05660918_1201</name>
</gene>
<dbReference type="InterPro" id="IPR006935">
    <property type="entry name" value="Helicase/UvrB_N"/>
</dbReference>
<dbReference type="GO" id="GO:0003677">
    <property type="term" value="F:DNA binding"/>
    <property type="evidence" value="ECO:0007669"/>
    <property type="project" value="InterPro"/>
</dbReference>
<evidence type="ECO:0000313" key="3">
    <source>
        <dbReference type="Proteomes" id="UP000199702"/>
    </source>
</evidence>